<accession>A0A1R1XY77</accession>
<proteinExistence type="predicted"/>
<evidence type="ECO:0000313" key="2">
    <source>
        <dbReference type="Proteomes" id="UP000187429"/>
    </source>
</evidence>
<dbReference type="AlphaFoldDB" id="A0A1R1XY77"/>
<protein>
    <submittedName>
        <fullName evidence="1">Uncharacterized protein</fullName>
    </submittedName>
</protein>
<keyword evidence="2" id="KW-1185">Reference proteome</keyword>
<dbReference type="OrthoDB" id="10670042at2759"/>
<sequence>MWVKVYEYYTIFPNKKIGQTELTLHNLYHLNGLDSKILVAKKQFSYLFLSDSSYITKHNSSSILDVEIHFSLKDGSNKIKDSGLTSDEKEMGSLYLENLVTESTVFDASLEHQTNLGAKKIELDTSLLSEKNESKTEKRILTESETDAINEIKKGRTNISSDSFDLFLQNESTNTKSEKDFKSIIDNDDKDNAIADLYYEYNNVKIIYKVAKNIAKYVMFTL</sequence>
<comment type="caution">
    <text evidence="1">The sequence shown here is derived from an EMBL/GenBank/DDBJ whole genome shotgun (WGS) entry which is preliminary data.</text>
</comment>
<reference evidence="2" key="1">
    <citation type="submission" date="2017-01" db="EMBL/GenBank/DDBJ databases">
        <authorList>
            <person name="Wang Y."/>
            <person name="White M."/>
            <person name="Kvist S."/>
            <person name="Moncalvo J.-M."/>
        </authorList>
    </citation>
    <scope>NUCLEOTIDE SEQUENCE [LARGE SCALE GENOMIC DNA]</scope>
    <source>
        <strain evidence="2">ID-206-W2</strain>
    </source>
</reference>
<organism evidence="1 2">
    <name type="scientific">Smittium culicis</name>
    <dbReference type="NCBI Taxonomy" id="133412"/>
    <lineage>
        <taxon>Eukaryota</taxon>
        <taxon>Fungi</taxon>
        <taxon>Fungi incertae sedis</taxon>
        <taxon>Zoopagomycota</taxon>
        <taxon>Kickxellomycotina</taxon>
        <taxon>Harpellomycetes</taxon>
        <taxon>Harpellales</taxon>
        <taxon>Legeriomycetaceae</taxon>
        <taxon>Smittium</taxon>
    </lineage>
</organism>
<evidence type="ECO:0000313" key="1">
    <source>
        <dbReference type="EMBL" id="OMJ19641.1"/>
    </source>
</evidence>
<name>A0A1R1XY77_9FUNG</name>
<gene>
    <name evidence="1" type="ORF">AYI69_g6551</name>
</gene>
<dbReference type="Proteomes" id="UP000187429">
    <property type="component" value="Unassembled WGS sequence"/>
</dbReference>
<dbReference type="EMBL" id="LSSM01002952">
    <property type="protein sequence ID" value="OMJ19641.1"/>
    <property type="molecule type" value="Genomic_DNA"/>
</dbReference>